<evidence type="ECO:0000313" key="2">
    <source>
        <dbReference type="Proteomes" id="UP000693970"/>
    </source>
</evidence>
<keyword evidence="2" id="KW-1185">Reference proteome</keyword>
<reference evidence="1" key="2">
    <citation type="submission" date="2021-04" db="EMBL/GenBank/DDBJ databases">
        <authorList>
            <person name="Podell S."/>
        </authorList>
    </citation>
    <scope>NUCLEOTIDE SEQUENCE</scope>
    <source>
        <strain evidence="1">Hildebrandi</strain>
    </source>
</reference>
<reference evidence="1" key="1">
    <citation type="journal article" date="2021" name="Sci. Rep.">
        <title>Diploid genomic architecture of Nitzschia inconspicua, an elite biomass production diatom.</title>
        <authorList>
            <person name="Oliver A."/>
            <person name="Podell S."/>
            <person name="Pinowska A."/>
            <person name="Traller J.C."/>
            <person name="Smith S.R."/>
            <person name="McClure R."/>
            <person name="Beliaev A."/>
            <person name="Bohutskyi P."/>
            <person name="Hill E.A."/>
            <person name="Rabines A."/>
            <person name="Zheng H."/>
            <person name="Allen L.Z."/>
            <person name="Kuo A."/>
            <person name="Grigoriev I.V."/>
            <person name="Allen A.E."/>
            <person name="Hazlebeck D."/>
            <person name="Allen E.E."/>
        </authorList>
    </citation>
    <scope>NUCLEOTIDE SEQUENCE</scope>
    <source>
        <strain evidence="1">Hildebrandi</strain>
    </source>
</reference>
<name>A0A9K3KJA7_9STRA</name>
<protein>
    <submittedName>
        <fullName evidence="1">Uncharacterized protein</fullName>
    </submittedName>
</protein>
<sequence length="295" mass="32524">MMMSLLRFLSYSRSSSFSVAIGTLFGLVLALIPVATYSFILKGGTSRDIPFKTQKLRLQKLQAAATSASAAYLESLSDSSLHQQDALLGATSKYLHSLSNHILAWEEAIFTTGGPQSNHQDVSTLQEPIVWSTAEMLQQAADDLTRALVQMTNSNHDWSSLSSTLLAADVQYIWDIDDTIVEKKGRMIPNQPSFQQLSSSSTVHLQDTLNQLSNSINDMVNQLTTETAKAATTAANAAKTIQPPSFPQIPPLPLHWRVSLKVPIRYQHKFLNLYKLPSNLPLNSSNKSVNPARRL</sequence>
<organism evidence="1 2">
    <name type="scientific">Nitzschia inconspicua</name>
    <dbReference type="NCBI Taxonomy" id="303405"/>
    <lineage>
        <taxon>Eukaryota</taxon>
        <taxon>Sar</taxon>
        <taxon>Stramenopiles</taxon>
        <taxon>Ochrophyta</taxon>
        <taxon>Bacillariophyta</taxon>
        <taxon>Bacillariophyceae</taxon>
        <taxon>Bacillariophycidae</taxon>
        <taxon>Bacillariales</taxon>
        <taxon>Bacillariaceae</taxon>
        <taxon>Nitzschia</taxon>
    </lineage>
</organism>
<dbReference type="Proteomes" id="UP000693970">
    <property type="component" value="Unassembled WGS sequence"/>
</dbReference>
<dbReference type="EMBL" id="JAGRRH010000022">
    <property type="protein sequence ID" value="KAG7344723.1"/>
    <property type="molecule type" value="Genomic_DNA"/>
</dbReference>
<comment type="caution">
    <text evidence="1">The sequence shown here is derived from an EMBL/GenBank/DDBJ whole genome shotgun (WGS) entry which is preliminary data.</text>
</comment>
<evidence type="ECO:0000313" key="1">
    <source>
        <dbReference type="EMBL" id="KAG7344723.1"/>
    </source>
</evidence>
<gene>
    <name evidence="1" type="ORF">IV203_032254</name>
</gene>
<proteinExistence type="predicted"/>
<dbReference type="AlphaFoldDB" id="A0A9K3KJA7"/>
<accession>A0A9K3KJA7</accession>